<gene>
    <name evidence="1" type="ORF">A33O_08771</name>
</gene>
<keyword evidence="1" id="KW-0489">Methyltransferase</keyword>
<sequence>MGLIAGRFAAAERLGRPIPTPPATTAFGALLNHITGGHILSDDEPGKRSFQPMNVNFGLFPPVEVPKPEGKRLRGKEKSVAKKKALTTRALIDFKAWLDRLPAAAAAE</sequence>
<dbReference type="Proteomes" id="UP000004622">
    <property type="component" value="Unassembled WGS sequence"/>
</dbReference>
<dbReference type="PATRIC" id="fig|1189611.3.peg.1781"/>
<evidence type="ECO:0000313" key="2">
    <source>
        <dbReference type="Proteomes" id="UP000004622"/>
    </source>
</evidence>
<dbReference type="Gene3D" id="3.50.50.60">
    <property type="entry name" value="FAD/NAD(P)-binding domain"/>
    <property type="match status" value="1"/>
</dbReference>
<keyword evidence="1" id="KW-0808">Transferase</keyword>
<proteinExistence type="predicted"/>
<protein>
    <submittedName>
        <fullName evidence="1">tRNA (Uracil-5-)-methyltransferase Gid</fullName>
    </submittedName>
</protein>
<reference evidence="1 2" key="1">
    <citation type="journal article" date="2012" name="J. Bacteriol.">
        <title>Genome Sequence of Nitratireductor aquibiodomus Strain RA22.</title>
        <authorList>
            <person name="Singh A."/>
            <person name="Jangir P.K."/>
            <person name="Kumari C."/>
            <person name="Sharma R."/>
        </authorList>
    </citation>
    <scope>NUCLEOTIDE SEQUENCE [LARGE SCALE GENOMIC DNA]</scope>
    <source>
        <strain evidence="1 2">RA22</strain>
    </source>
</reference>
<dbReference type="GO" id="GO:0032259">
    <property type="term" value="P:methylation"/>
    <property type="evidence" value="ECO:0007669"/>
    <property type="project" value="UniProtKB-KW"/>
</dbReference>
<organism evidence="1 2">
    <name type="scientific">Nitratireductor aquibiodomus RA22</name>
    <dbReference type="NCBI Taxonomy" id="1189611"/>
    <lineage>
        <taxon>Bacteria</taxon>
        <taxon>Pseudomonadati</taxon>
        <taxon>Pseudomonadota</taxon>
        <taxon>Alphaproteobacteria</taxon>
        <taxon>Hyphomicrobiales</taxon>
        <taxon>Phyllobacteriaceae</taxon>
        <taxon>Nitratireductor</taxon>
    </lineage>
</organism>
<dbReference type="InterPro" id="IPR036188">
    <property type="entry name" value="FAD/NAD-bd_sf"/>
</dbReference>
<accession>I5C0H4</accession>
<comment type="caution">
    <text evidence="1">The sequence shown here is derived from an EMBL/GenBank/DDBJ whole genome shotgun (WGS) entry which is preliminary data.</text>
</comment>
<name>I5C0H4_9HYPH</name>
<dbReference type="EMBL" id="AJXZ01000020">
    <property type="protein sequence ID" value="EIM75326.1"/>
    <property type="molecule type" value="Genomic_DNA"/>
</dbReference>
<evidence type="ECO:0000313" key="1">
    <source>
        <dbReference type="EMBL" id="EIM75326.1"/>
    </source>
</evidence>
<dbReference type="AlphaFoldDB" id="I5C0H4"/>
<dbReference type="GO" id="GO:0008168">
    <property type="term" value="F:methyltransferase activity"/>
    <property type="evidence" value="ECO:0007669"/>
    <property type="project" value="UniProtKB-KW"/>
</dbReference>